<dbReference type="InterPro" id="IPR050282">
    <property type="entry name" value="Cycloisomerase_2"/>
</dbReference>
<sequence length="398" mass="43773">MKTSADNQNFEHAFAYVGTYGDETHPGGIYTFSVKEGVENIKAISHVAQPAQAGYLVFDKQTHTLYSVDERKNDGRGPVSPPASVFALSVDQASGELTPINSCLAPTPFPTFLNLDSEGRRLVSANHGGFDHIEKAVFKDGRWTSDYLYDDSSVIVYNLGDDGSVEQISDLVVLEGHGKDPNGSLQAGGHAQSGPHAHSCVLSPDRKHLLVCDKGTDRIYVYQFGDKLKLINFYQFPEESAPRHLEFFGDDRVYLTLELSSQVASMNFNPASGELVLIDQVSTLPDNYLYPNEPAEIRVHPKGKFVYLNNRGEDTLVCFKVSSDGMLSRKGYTKLAKSIHPGLAARSFTFTSDGKYIFLADRPDNLLKVYAVDEETGGVSLINSVEVPQPVYVELVSF</sequence>
<dbReference type="InterPro" id="IPR015943">
    <property type="entry name" value="WD40/YVTN_repeat-like_dom_sf"/>
</dbReference>
<organism evidence="3 4">
    <name type="scientific">Vibrio albus</name>
    <dbReference type="NCBI Taxonomy" id="2200953"/>
    <lineage>
        <taxon>Bacteria</taxon>
        <taxon>Pseudomonadati</taxon>
        <taxon>Pseudomonadota</taxon>
        <taxon>Gammaproteobacteria</taxon>
        <taxon>Vibrionales</taxon>
        <taxon>Vibrionaceae</taxon>
        <taxon>Vibrio</taxon>
    </lineage>
</organism>
<dbReference type="PANTHER" id="PTHR30344:SF1">
    <property type="entry name" value="6-PHOSPHOGLUCONOLACTONASE"/>
    <property type="match status" value="1"/>
</dbReference>
<dbReference type="Gene3D" id="2.130.10.10">
    <property type="entry name" value="YVTN repeat-like/Quinoprotein amine dehydrogenase"/>
    <property type="match status" value="1"/>
</dbReference>
<keyword evidence="2" id="KW-0313">Glucose metabolism</keyword>
<dbReference type="OrthoDB" id="9790815at2"/>
<comment type="caution">
    <text evidence="3">The sequence shown here is derived from an EMBL/GenBank/DDBJ whole genome shotgun (WGS) entry which is preliminary data.</text>
</comment>
<reference evidence="3 4" key="1">
    <citation type="submission" date="2018-05" db="EMBL/GenBank/DDBJ databases">
        <title>Vibrio limimaris sp. nov., isolated from marine sediment.</title>
        <authorList>
            <person name="Li C.-M."/>
        </authorList>
    </citation>
    <scope>NUCLEOTIDE SEQUENCE [LARGE SCALE GENOMIC DNA]</scope>
    <source>
        <strain evidence="3 4">E4404</strain>
    </source>
</reference>
<name>A0A2U3B9H6_9VIBR</name>
<evidence type="ECO:0000313" key="3">
    <source>
        <dbReference type="EMBL" id="PWI33438.1"/>
    </source>
</evidence>
<dbReference type="GO" id="GO:0006006">
    <property type="term" value="P:glucose metabolic process"/>
    <property type="evidence" value="ECO:0007669"/>
    <property type="project" value="UniProtKB-KW"/>
</dbReference>
<proteinExistence type="inferred from homology"/>
<protein>
    <submittedName>
        <fullName evidence="3">Lactonase family protein</fullName>
    </submittedName>
</protein>
<keyword evidence="2" id="KW-0119">Carbohydrate metabolism</keyword>
<dbReference type="SUPFAM" id="SSF75011">
    <property type="entry name" value="3-carboxy-cis,cis-mucoante lactonizing enzyme"/>
    <property type="match status" value="1"/>
</dbReference>
<dbReference type="Proteomes" id="UP000245362">
    <property type="component" value="Unassembled WGS sequence"/>
</dbReference>
<dbReference type="EMBL" id="QFWT01000005">
    <property type="protein sequence ID" value="PWI33438.1"/>
    <property type="molecule type" value="Genomic_DNA"/>
</dbReference>
<dbReference type="InterPro" id="IPR019405">
    <property type="entry name" value="Lactonase_7-beta_prop"/>
</dbReference>
<evidence type="ECO:0000256" key="2">
    <source>
        <dbReference type="ARBA" id="ARBA00022526"/>
    </source>
</evidence>
<accession>A0A2U3B9H6</accession>
<evidence type="ECO:0000256" key="1">
    <source>
        <dbReference type="ARBA" id="ARBA00005564"/>
    </source>
</evidence>
<evidence type="ECO:0000313" key="4">
    <source>
        <dbReference type="Proteomes" id="UP000245362"/>
    </source>
</evidence>
<dbReference type="PANTHER" id="PTHR30344">
    <property type="entry name" value="6-PHOSPHOGLUCONOLACTONASE-RELATED"/>
    <property type="match status" value="1"/>
</dbReference>
<dbReference type="Pfam" id="PF10282">
    <property type="entry name" value="Lactonase"/>
    <property type="match status" value="1"/>
</dbReference>
<dbReference type="AlphaFoldDB" id="A0A2U3B9H6"/>
<keyword evidence="4" id="KW-1185">Reference proteome</keyword>
<gene>
    <name evidence="3" type="ORF">DI392_11375</name>
</gene>
<comment type="similarity">
    <text evidence="1">Belongs to the cycloisomerase 2 family.</text>
</comment>
<dbReference type="RefSeq" id="WP_109320022.1">
    <property type="nucleotide sequence ID" value="NZ_QFWT01000005.1"/>
</dbReference>
<dbReference type="GO" id="GO:0017057">
    <property type="term" value="F:6-phosphogluconolactonase activity"/>
    <property type="evidence" value="ECO:0007669"/>
    <property type="project" value="TreeGrafter"/>
</dbReference>